<comment type="caution">
    <text evidence="5">The sequence shown here is derived from an EMBL/GenBank/DDBJ whole genome shotgun (WGS) entry which is preliminary data.</text>
</comment>
<proteinExistence type="inferred from homology"/>
<dbReference type="GO" id="GO:0006571">
    <property type="term" value="P:tyrosine biosynthetic process"/>
    <property type="evidence" value="ECO:0007669"/>
    <property type="project" value="InterPro"/>
</dbReference>
<reference evidence="5" key="2">
    <citation type="journal article" date="2021" name="PeerJ">
        <title>Extensive microbial diversity within the chicken gut microbiome revealed by metagenomics and culture.</title>
        <authorList>
            <person name="Gilroy R."/>
            <person name="Ravi A."/>
            <person name="Getino M."/>
            <person name="Pursley I."/>
            <person name="Horton D.L."/>
            <person name="Alikhan N.F."/>
            <person name="Baker D."/>
            <person name="Gharbi K."/>
            <person name="Hall N."/>
            <person name="Watson M."/>
            <person name="Adriaenssens E.M."/>
            <person name="Foster-Nyarko E."/>
            <person name="Jarju S."/>
            <person name="Secka A."/>
            <person name="Antonio M."/>
            <person name="Oren A."/>
            <person name="Chaudhuri R.R."/>
            <person name="La Ragione R."/>
            <person name="Hildebrand F."/>
            <person name="Pallen M.J."/>
        </authorList>
    </citation>
    <scope>NUCLEOTIDE SEQUENCE</scope>
    <source>
        <strain evidence="5">ChiSjej2B20-13462</strain>
    </source>
</reference>
<evidence type="ECO:0000256" key="1">
    <source>
        <dbReference type="ARBA" id="ARBA00007964"/>
    </source>
</evidence>
<dbReference type="InterPro" id="IPR046826">
    <property type="entry name" value="PDH_N"/>
</dbReference>
<dbReference type="GO" id="GO:0070403">
    <property type="term" value="F:NAD+ binding"/>
    <property type="evidence" value="ECO:0007669"/>
    <property type="project" value="InterPro"/>
</dbReference>
<feature type="domain" description="Prephenate/arogenate dehydrogenase" evidence="4">
    <location>
        <begin position="2"/>
        <end position="278"/>
    </location>
</feature>
<dbReference type="SUPFAM" id="SSF48179">
    <property type="entry name" value="6-phosphogluconate dehydrogenase C-terminal domain-like"/>
    <property type="match status" value="1"/>
</dbReference>
<dbReference type="Gene3D" id="3.40.50.720">
    <property type="entry name" value="NAD(P)-binding Rossmann-like Domain"/>
    <property type="match status" value="1"/>
</dbReference>
<dbReference type="PANTHER" id="PTHR21363:SF0">
    <property type="entry name" value="PREPHENATE DEHYDROGENASE [NADP(+)]"/>
    <property type="match status" value="1"/>
</dbReference>
<keyword evidence="2" id="KW-0560">Oxidoreductase</keyword>
<evidence type="ECO:0000313" key="5">
    <source>
        <dbReference type="EMBL" id="HIQ70025.1"/>
    </source>
</evidence>
<dbReference type="AlphaFoldDB" id="A0A9D1CP01"/>
<dbReference type="GO" id="GO:0008977">
    <property type="term" value="F:prephenate dehydrogenase (NAD+) activity"/>
    <property type="evidence" value="ECO:0007669"/>
    <property type="project" value="InterPro"/>
</dbReference>
<dbReference type="Pfam" id="PF20463">
    <property type="entry name" value="PDH_C"/>
    <property type="match status" value="1"/>
</dbReference>
<dbReference type="InterPro" id="IPR036291">
    <property type="entry name" value="NAD(P)-bd_dom_sf"/>
</dbReference>
<dbReference type="Proteomes" id="UP000886874">
    <property type="component" value="Unassembled WGS sequence"/>
</dbReference>
<dbReference type="PANTHER" id="PTHR21363">
    <property type="entry name" value="PREPHENATE DEHYDROGENASE"/>
    <property type="match status" value="1"/>
</dbReference>
<comment type="pathway">
    <text evidence="3">Amino-acid biosynthesis.</text>
</comment>
<gene>
    <name evidence="5" type="ORF">IAA67_06830</name>
</gene>
<protein>
    <submittedName>
        <fullName evidence="5">Prephenate dehydrogenase</fullName>
    </submittedName>
</protein>
<evidence type="ECO:0000256" key="3">
    <source>
        <dbReference type="ARBA" id="ARBA00029440"/>
    </source>
</evidence>
<evidence type="ECO:0000313" key="6">
    <source>
        <dbReference type="Proteomes" id="UP000886874"/>
    </source>
</evidence>
<organism evidence="5 6">
    <name type="scientific">Candidatus Avoscillospira stercorigallinarum</name>
    <dbReference type="NCBI Taxonomy" id="2840708"/>
    <lineage>
        <taxon>Bacteria</taxon>
        <taxon>Bacillati</taxon>
        <taxon>Bacillota</taxon>
        <taxon>Clostridia</taxon>
        <taxon>Eubacteriales</taxon>
        <taxon>Oscillospiraceae</taxon>
        <taxon>Oscillospiraceae incertae sedis</taxon>
        <taxon>Candidatus Avoscillospira</taxon>
    </lineage>
</organism>
<dbReference type="Pfam" id="PF02153">
    <property type="entry name" value="PDH_N"/>
    <property type="match status" value="1"/>
</dbReference>
<evidence type="ECO:0000256" key="2">
    <source>
        <dbReference type="ARBA" id="ARBA00023002"/>
    </source>
</evidence>
<dbReference type="InterPro" id="IPR050812">
    <property type="entry name" value="Preph/Arog_dehydrog"/>
</dbReference>
<evidence type="ECO:0000259" key="4">
    <source>
        <dbReference type="PROSITE" id="PS51176"/>
    </source>
</evidence>
<name>A0A9D1CP01_9FIRM</name>
<sequence length="278" mass="30336">MSTVGIVGLGLIGGSMAKAYAQAGWTVLGDDRDRVMLDFARMSGAVHGLLDAETVKTCDLLLLAIPPQAAVEDLRKRAPDLAPSTLVIDLCGTKRVVCEALFPLAQQYGFTYVGGHPMAGTHNAGFKYARANLFKGAPMVLVPPEGHDMTLLQRVKEALEPAGFGKLSVTTAEAHDRMIAFTSQMCHVVSNAYMKSPTARQHKGFSAGSYKDLTRVAWLNPTMWAELMLENRDCMLYEMDVLIENLKAYRQAIAENDFDGLAALLDEGRKIKEEVDGR</sequence>
<dbReference type="GO" id="GO:0004665">
    <property type="term" value="F:prephenate dehydrogenase (NADP+) activity"/>
    <property type="evidence" value="ECO:0007669"/>
    <property type="project" value="InterPro"/>
</dbReference>
<dbReference type="SUPFAM" id="SSF51735">
    <property type="entry name" value="NAD(P)-binding Rossmann-fold domains"/>
    <property type="match status" value="1"/>
</dbReference>
<comment type="similarity">
    <text evidence="1">Belongs to the prephenate/arogenate dehydrogenase family.</text>
</comment>
<accession>A0A9D1CP01</accession>
<dbReference type="PROSITE" id="PS51176">
    <property type="entry name" value="PDH_ADH"/>
    <property type="match status" value="1"/>
</dbReference>
<dbReference type="InterPro" id="IPR003099">
    <property type="entry name" value="Prephen_DH"/>
</dbReference>
<dbReference type="EMBL" id="DVFN01000096">
    <property type="protein sequence ID" value="HIQ70025.1"/>
    <property type="molecule type" value="Genomic_DNA"/>
</dbReference>
<dbReference type="Gene3D" id="1.10.3660.10">
    <property type="entry name" value="6-phosphogluconate dehydrogenase C-terminal like domain"/>
    <property type="match status" value="1"/>
</dbReference>
<dbReference type="InterPro" id="IPR046825">
    <property type="entry name" value="PDH_C"/>
</dbReference>
<reference evidence="5" key="1">
    <citation type="submission" date="2020-10" db="EMBL/GenBank/DDBJ databases">
        <authorList>
            <person name="Gilroy R."/>
        </authorList>
    </citation>
    <scope>NUCLEOTIDE SEQUENCE</scope>
    <source>
        <strain evidence="5">ChiSjej2B20-13462</strain>
    </source>
</reference>
<dbReference type="InterPro" id="IPR008927">
    <property type="entry name" value="6-PGluconate_DH-like_C_sf"/>
</dbReference>